<evidence type="ECO:0000256" key="4">
    <source>
        <dbReference type="PROSITE-ProRule" id="PRU00175"/>
    </source>
</evidence>
<comment type="similarity">
    <text evidence="5">Belongs to the MSL2 family.</text>
</comment>
<dbReference type="PROSITE" id="PS00518">
    <property type="entry name" value="ZF_RING_1"/>
    <property type="match status" value="1"/>
</dbReference>
<evidence type="ECO:0000259" key="7">
    <source>
        <dbReference type="PROSITE" id="PS50089"/>
    </source>
</evidence>
<dbReference type="PROSITE" id="PS52051">
    <property type="entry name" value="CXC_MSL2"/>
    <property type="match status" value="1"/>
</dbReference>
<feature type="domain" description="RING-type" evidence="7">
    <location>
        <begin position="46"/>
        <end position="89"/>
    </location>
</feature>
<dbReference type="InterPro" id="IPR033467">
    <property type="entry name" value="Tesmin/TSO1-like_CXC"/>
</dbReference>
<protein>
    <recommendedName>
        <fullName evidence="11">RING-type domain-containing protein</fullName>
    </recommendedName>
</protein>
<keyword evidence="5" id="KW-0539">Nucleus</keyword>
<dbReference type="OrthoDB" id="6412801at2759"/>
<dbReference type="GO" id="GO:0072487">
    <property type="term" value="C:MSL complex"/>
    <property type="evidence" value="ECO:0007669"/>
    <property type="project" value="UniProtKB-UniRule"/>
</dbReference>
<dbReference type="PANTHER" id="PTHR16048:SF3">
    <property type="entry name" value="E3 UBIQUITIN-PROTEIN LIGASE MSL2"/>
    <property type="match status" value="1"/>
</dbReference>
<dbReference type="PANTHER" id="PTHR16048">
    <property type="entry name" value="MSL2-RELATED"/>
    <property type="match status" value="1"/>
</dbReference>
<dbReference type="CDD" id="cd13122">
    <property type="entry name" value="MSL2_CXC"/>
    <property type="match status" value="1"/>
</dbReference>
<dbReference type="SUPFAM" id="SSF57850">
    <property type="entry name" value="RING/U-box"/>
    <property type="match status" value="1"/>
</dbReference>
<keyword evidence="5" id="KW-0158">Chromosome</keyword>
<dbReference type="InterPro" id="IPR001841">
    <property type="entry name" value="Znf_RING"/>
</dbReference>
<gene>
    <name evidence="9" type="ORF">CHIRRI_LOCUS1234</name>
</gene>
<dbReference type="PROSITE" id="PS50089">
    <property type="entry name" value="ZF_RING_2"/>
    <property type="match status" value="1"/>
</dbReference>
<dbReference type="GO" id="GO:0061630">
    <property type="term" value="F:ubiquitin protein ligase activity"/>
    <property type="evidence" value="ECO:0007669"/>
    <property type="project" value="InterPro"/>
</dbReference>
<feature type="region of interest" description="Disordered" evidence="6">
    <location>
        <begin position="151"/>
        <end position="175"/>
    </location>
</feature>
<feature type="compositionally biased region" description="Low complexity" evidence="6">
    <location>
        <begin position="158"/>
        <end position="175"/>
    </location>
</feature>
<evidence type="ECO:0000256" key="5">
    <source>
        <dbReference type="PROSITE-ProRule" id="PRU01396"/>
    </source>
</evidence>
<dbReference type="InterPro" id="IPR032043">
    <property type="entry name" value="Msl2_Znf-RING"/>
</dbReference>
<dbReference type="InterPro" id="IPR032049">
    <property type="entry name" value="Msl2-CXC"/>
</dbReference>
<evidence type="ECO:0000313" key="10">
    <source>
        <dbReference type="Proteomes" id="UP001153620"/>
    </source>
</evidence>
<dbReference type="InterPro" id="IPR037922">
    <property type="entry name" value="MSL2"/>
</dbReference>
<keyword evidence="3" id="KW-0862">Zinc</keyword>
<feature type="compositionally biased region" description="Low complexity" evidence="6">
    <location>
        <begin position="292"/>
        <end position="310"/>
    </location>
</feature>
<proteinExistence type="inferred from homology"/>
<reference evidence="9" key="2">
    <citation type="submission" date="2022-10" db="EMBL/GenBank/DDBJ databases">
        <authorList>
            <consortium name="ENA_rothamsted_submissions"/>
            <consortium name="culmorum"/>
            <person name="King R."/>
        </authorList>
    </citation>
    <scope>NUCLEOTIDE SEQUENCE</scope>
</reference>
<keyword evidence="1" id="KW-0479">Metal-binding</keyword>
<dbReference type="GO" id="GO:0008270">
    <property type="term" value="F:zinc ion binding"/>
    <property type="evidence" value="ECO:0007669"/>
    <property type="project" value="UniProtKB-KW"/>
</dbReference>
<sequence>MTNPLNSYINLARIVFSAEPAEPNEVWDEFEEFEEKLREFYENLLCKNCKQLLNDPVTPKKQHLSCHHRVCLDCIGKNRSTTLNCKMCRDFTLFEKSSQTKLVLRLYNELCELIKGSWIYDYIQRRTNHDTGQESLVNIIEYGVNYGRSSSNTAMIQDDSPTTSSSSDDNSNSSSVMKPIQNIIIKKEKSPQVVPYTYHPQTFPTISPLPPYSPISTTIVQSPEQFHNQEIIPIVESPQIPKTPPIITVTTQSSAPTTTFSPSPNITQISQIVQYSAPTIVQSPIPTITSKPQIQPQQLPVPNQQSSSSSSLLKTSQFISHVPMRVKSIAQQAPTQINTTKSIMSPMKIQQTAPTIYSVMYTGSGNKITLKRKAPDDNASIPITSDLSASSNNTTTIVKTENFKTPPVQIATQQIPIIVPTSTSASFINTSTTQTSTSSLLSLNINDQQKRRGCRCGNATAAPGKLTCCGQRCPCYVDSKACIDCKCKGCRNPHYVDGHKKMRHQVPDLQTQQLQQQSFLASIQQQTAMLKEVHKTTGTTPMTAMIKTEDMNLVESTIITKSPNSINNCIISMNSNGQYQIKPRIIMKEPVKATMSPLIFPTTSTTTGQIGNSNSSIQIVGLYSQVPMTNDKKIIIKNEIQTTGSVVSFTTDTTKQHMLDTNSQFTTNNHNLNTGML</sequence>
<dbReference type="Gene3D" id="3.30.40.10">
    <property type="entry name" value="Zinc/RING finger domain, C3HC4 (zinc finger)"/>
    <property type="match status" value="1"/>
</dbReference>
<evidence type="ECO:0000256" key="6">
    <source>
        <dbReference type="SAM" id="MobiDB-lite"/>
    </source>
</evidence>
<keyword evidence="10" id="KW-1185">Reference proteome</keyword>
<evidence type="ECO:0008006" key="11">
    <source>
        <dbReference type="Google" id="ProtNLM"/>
    </source>
</evidence>
<dbReference type="EMBL" id="OU895877">
    <property type="protein sequence ID" value="CAG9798249.1"/>
    <property type="molecule type" value="Genomic_DNA"/>
</dbReference>
<evidence type="ECO:0000256" key="1">
    <source>
        <dbReference type="ARBA" id="ARBA00022723"/>
    </source>
</evidence>
<accession>A0A9N9RKD2</accession>
<dbReference type="InterPro" id="IPR013083">
    <property type="entry name" value="Znf_RING/FYVE/PHD"/>
</dbReference>
<dbReference type="AlphaFoldDB" id="A0A9N9RKD2"/>
<reference evidence="9" key="1">
    <citation type="submission" date="2022-01" db="EMBL/GenBank/DDBJ databases">
        <authorList>
            <person name="King R."/>
        </authorList>
    </citation>
    <scope>NUCLEOTIDE SEQUENCE</scope>
</reference>
<feature type="region of interest" description="Disordered" evidence="6">
    <location>
        <begin position="291"/>
        <end position="310"/>
    </location>
</feature>
<dbReference type="GO" id="GO:0016567">
    <property type="term" value="P:protein ubiquitination"/>
    <property type="evidence" value="ECO:0007669"/>
    <property type="project" value="TreeGrafter"/>
</dbReference>
<evidence type="ECO:0000256" key="2">
    <source>
        <dbReference type="ARBA" id="ARBA00022771"/>
    </source>
</evidence>
<organism evidence="9 10">
    <name type="scientific">Chironomus riparius</name>
    <dbReference type="NCBI Taxonomy" id="315576"/>
    <lineage>
        <taxon>Eukaryota</taxon>
        <taxon>Metazoa</taxon>
        <taxon>Ecdysozoa</taxon>
        <taxon>Arthropoda</taxon>
        <taxon>Hexapoda</taxon>
        <taxon>Insecta</taxon>
        <taxon>Pterygota</taxon>
        <taxon>Neoptera</taxon>
        <taxon>Endopterygota</taxon>
        <taxon>Diptera</taxon>
        <taxon>Nematocera</taxon>
        <taxon>Chironomoidea</taxon>
        <taxon>Chironomidae</taxon>
        <taxon>Chironominae</taxon>
        <taxon>Chironomus</taxon>
    </lineage>
</organism>
<keyword evidence="2 4" id="KW-0863">Zinc-finger</keyword>
<dbReference type="Pfam" id="PF16682">
    <property type="entry name" value="MSL2-CXC"/>
    <property type="match status" value="1"/>
</dbReference>
<dbReference type="InterPro" id="IPR017907">
    <property type="entry name" value="Znf_RING_CS"/>
</dbReference>
<name>A0A9N9RKD2_9DIPT</name>
<dbReference type="Proteomes" id="UP001153620">
    <property type="component" value="Chromosome 1"/>
</dbReference>
<evidence type="ECO:0000256" key="3">
    <source>
        <dbReference type="ARBA" id="ARBA00022833"/>
    </source>
</evidence>
<evidence type="ECO:0000259" key="8">
    <source>
        <dbReference type="PROSITE" id="PS52051"/>
    </source>
</evidence>
<feature type="domain" description="CXC MSL2-type" evidence="8">
    <location>
        <begin position="449"/>
        <end position="500"/>
    </location>
</feature>
<evidence type="ECO:0000313" key="9">
    <source>
        <dbReference type="EMBL" id="CAG9798249.1"/>
    </source>
</evidence>
<dbReference type="Pfam" id="PF16685">
    <property type="entry name" value="zf-RING_10"/>
    <property type="match status" value="1"/>
</dbReference>
<dbReference type="SMART" id="SM01114">
    <property type="entry name" value="CXC"/>
    <property type="match status" value="1"/>
</dbReference>